<dbReference type="Proteomes" id="UP001059893">
    <property type="component" value="Unassembled WGS sequence"/>
</dbReference>
<evidence type="ECO:0000313" key="1">
    <source>
        <dbReference type="EMBL" id="KAI6295075.1"/>
    </source>
</evidence>
<accession>A0ABQ8ND15</accession>
<proteinExistence type="predicted"/>
<sequence>MQTYLSLVKAVQGGLDLARRLAHHQIAPDAIAALYRARSPMQLQPEPERDADHRQRHVCQVAHIPGSRQRYRGQKAGAQPDRLYGRTVGFGRQECRILLGVSEFF</sequence>
<dbReference type="EMBL" id="JABSND010000177">
    <property type="protein sequence ID" value="KAI6295075.1"/>
    <property type="molecule type" value="Genomic_DNA"/>
</dbReference>
<comment type="caution">
    <text evidence="1">The sequence shown here is derived from an EMBL/GenBank/DDBJ whole genome shotgun (WGS) entry which is preliminary data.</text>
</comment>
<protein>
    <submittedName>
        <fullName evidence="1">Uncharacterized protein</fullName>
    </submittedName>
</protein>
<reference evidence="1" key="1">
    <citation type="submission" date="2021-01" db="EMBL/GenBank/DDBJ databases">
        <title>Deciphering the adaptive evolutionary patterns associated with biogeogrpahic diversity in the finger millet blast pathogen Magnaporthe oryzae in Eastern Africa.</title>
        <authorList>
            <person name="Onyema G."/>
            <person name="Shittu T.A."/>
            <person name="Dodsworth S."/>
            <person name="Devilliers S."/>
            <person name="Muthumeenakshi S."/>
            <person name="Sreenivasaprasad S."/>
        </authorList>
    </citation>
    <scope>NUCLEOTIDE SEQUENCE</scope>
    <source>
        <strain evidence="1">D15/s37</strain>
    </source>
</reference>
<evidence type="ECO:0000313" key="2">
    <source>
        <dbReference type="Proteomes" id="UP001059893"/>
    </source>
</evidence>
<keyword evidence="2" id="KW-1185">Reference proteome</keyword>
<organism evidence="1 2">
    <name type="scientific">Pyricularia grisea</name>
    <name type="common">Crabgrass-specific blast fungus</name>
    <name type="synonym">Magnaporthe grisea</name>
    <dbReference type="NCBI Taxonomy" id="148305"/>
    <lineage>
        <taxon>Eukaryota</taxon>
        <taxon>Fungi</taxon>
        <taxon>Dikarya</taxon>
        <taxon>Ascomycota</taxon>
        <taxon>Pezizomycotina</taxon>
        <taxon>Sordariomycetes</taxon>
        <taxon>Sordariomycetidae</taxon>
        <taxon>Magnaporthales</taxon>
        <taxon>Pyriculariaceae</taxon>
        <taxon>Pyricularia</taxon>
    </lineage>
</organism>
<name>A0ABQ8ND15_PYRGI</name>
<gene>
    <name evidence="1" type="ORF">MCOR33_007963</name>
</gene>